<gene>
    <name evidence="2" type="ORF">SAMN05421748_11923</name>
</gene>
<organism evidence="2 3">
    <name type="scientific">Paractinoplanes atraurantiacus</name>
    <dbReference type="NCBI Taxonomy" id="1036182"/>
    <lineage>
        <taxon>Bacteria</taxon>
        <taxon>Bacillati</taxon>
        <taxon>Actinomycetota</taxon>
        <taxon>Actinomycetes</taxon>
        <taxon>Micromonosporales</taxon>
        <taxon>Micromonosporaceae</taxon>
        <taxon>Paractinoplanes</taxon>
    </lineage>
</organism>
<dbReference type="CDD" id="cd00085">
    <property type="entry name" value="HNHc"/>
    <property type="match status" value="1"/>
</dbReference>
<dbReference type="GO" id="GO:0003676">
    <property type="term" value="F:nucleic acid binding"/>
    <property type="evidence" value="ECO:0007669"/>
    <property type="project" value="InterPro"/>
</dbReference>
<dbReference type="GO" id="GO:0008270">
    <property type="term" value="F:zinc ion binding"/>
    <property type="evidence" value="ECO:0007669"/>
    <property type="project" value="InterPro"/>
</dbReference>
<keyword evidence="3" id="KW-1185">Reference proteome</keyword>
<evidence type="ECO:0000313" key="3">
    <source>
        <dbReference type="Proteomes" id="UP000219612"/>
    </source>
</evidence>
<reference evidence="2 3" key="1">
    <citation type="submission" date="2017-09" db="EMBL/GenBank/DDBJ databases">
        <authorList>
            <person name="Ehlers B."/>
            <person name="Leendertz F.H."/>
        </authorList>
    </citation>
    <scope>NUCLEOTIDE SEQUENCE [LARGE SCALE GENOMIC DNA]</scope>
    <source>
        <strain evidence="2 3">CGMCC 4.6857</strain>
    </source>
</reference>
<dbReference type="GO" id="GO:0004519">
    <property type="term" value="F:endonuclease activity"/>
    <property type="evidence" value="ECO:0007669"/>
    <property type="project" value="InterPro"/>
</dbReference>
<dbReference type="Pfam" id="PF01844">
    <property type="entry name" value="HNH"/>
    <property type="match status" value="1"/>
</dbReference>
<accession>A0A285JD24</accession>
<dbReference type="InterPro" id="IPR058807">
    <property type="entry name" value="ScoMcrA_N"/>
</dbReference>
<evidence type="ECO:0000259" key="1">
    <source>
        <dbReference type="SMART" id="SM00507"/>
    </source>
</evidence>
<dbReference type="InterPro" id="IPR003615">
    <property type="entry name" value="HNH_nuc"/>
</dbReference>
<dbReference type="RefSeq" id="WP_179855429.1">
    <property type="nucleotide sequence ID" value="NZ_OBDY01000019.1"/>
</dbReference>
<name>A0A285JD24_9ACTN</name>
<dbReference type="SMART" id="SM00507">
    <property type="entry name" value="HNHc"/>
    <property type="match status" value="1"/>
</dbReference>
<dbReference type="InterPro" id="IPR002711">
    <property type="entry name" value="HNH"/>
</dbReference>
<dbReference type="Gene3D" id="1.10.30.50">
    <property type="match status" value="1"/>
</dbReference>
<protein>
    <submittedName>
        <fullName evidence="2">5-methylcytosine-specific restriction enzyme A</fullName>
    </submittedName>
</protein>
<dbReference type="Proteomes" id="UP000219612">
    <property type="component" value="Unassembled WGS sequence"/>
</dbReference>
<dbReference type="Pfam" id="PF26345">
    <property type="entry name" value="ScoMcrA_N"/>
    <property type="match status" value="1"/>
</dbReference>
<sequence>MSLASLTRSDVLAAVAEFDRLGRDEFLERHGFGTARTYFLELNGSRYDSKAIAGYAHGVRTGDYLRSGDFTGGDATVVRRLQALGFVVRTHRNPPWTRDEVVLACDLVRDNDWRWLDSEDERVGELSELLQFNPAHPLETRGSDFRNRNGVARKTADIATQHPEYTGKPTKGGQHDRVVIEAFVSRPAAMAAEAKAIRMAMLAEANDAVSLVDLDLDGLSADEGAVLERRHLRRERDPRLRRKVIEAYKRQHGKIACEACGFDFQRTYGIRGADFIEVHHRTPLHVSGPVKTRADDLVLLCSNCHRMIHRTSPWLTVDDLMALVTTNVVR</sequence>
<proteinExistence type="predicted"/>
<dbReference type="AlphaFoldDB" id="A0A285JD24"/>
<evidence type="ECO:0000313" key="2">
    <source>
        <dbReference type="EMBL" id="SNY58168.1"/>
    </source>
</evidence>
<feature type="domain" description="HNH nuclease" evidence="1">
    <location>
        <begin position="244"/>
        <end position="306"/>
    </location>
</feature>
<dbReference type="EMBL" id="OBDY01000019">
    <property type="protein sequence ID" value="SNY58168.1"/>
    <property type="molecule type" value="Genomic_DNA"/>
</dbReference>